<keyword evidence="4" id="KW-1185">Reference proteome</keyword>
<sequence length="272" mass="28803">MERKSIRMSSLLLWSLVAALVSQNLLIPVMSASFEDQKNYYTPDPHVGTPPSGGSTPKTPSPSHSRPSHGSSGGSYGPTPSTPKACPTPSTPSSKTPPSGHNGGYYPSPTPSTPSTPTTPTTPYTPTPTTPDTPTPTIPYTPTPSTPTPTTPPYVPDPNSPPFTCTYWRNHPQLIFGVLGWWGTLGNAFGVPTVPGLGSNISLKDALSNTRTDGYGELCRQATASLLNSMIDNRFAFTTKQVRENFIAALGSNKAAAHQASLFKLANQGNHR</sequence>
<feature type="compositionally biased region" description="Pro residues" evidence="1">
    <location>
        <begin position="123"/>
        <end position="157"/>
    </location>
</feature>
<feature type="region of interest" description="Disordered" evidence="1">
    <location>
        <begin position="41"/>
        <end position="157"/>
    </location>
</feature>
<dbReference type="EMBL" id="KE345061">
    <property type="protein sequence ID" value="EXB92424.1"/>
    <property type="molecule type" value="Genomic_DNA"/>
</dbReference>
<dbReference type="PANTHER" id="PTHR33210:SF18">
    <property type="entry name" value="PROTODERMAL FACTOR 1"/>
    <property type="match status" value="1"/>
</dbReference>
<feature type="chain" id="PRO_5004931409" description="Protodermal factor 1" evidence="2">
    <location>
        <begin position="23"/>
        <end position="272"/>
    </location>
</feature>
<dbReference type="STRING" id="981085.W9RHV6"/>
<evidence type="ECO:0000313" key="3">
    <source>
        <dbReference type="EMBL" id="EXB92424.1"/>
    </source>
</evidence>
<dbReference type="PANTHER" id="PTHR33210">
    <property type="entry name" value="PROTODERMAL FACTOR 1"/>
    <property type="match status" value="1"/>
</dbReference>
<name>W9RHV6_9ROSA</name>
<reference evidence="4" key="1">
    <citation type="submission" date="2013-01" db="EMBL/GenBank/DDBJ databases">
        <title>Draft Genome Sequence of a Mulberry Tree, Morus notabilis C.K. Schneid.</title>
        <authorList>
            <person name="He N."/>
            <person name="Zhao S."/>
        </authorList>
    </citation>
    <scope>NUCLEOTIDE SEQUENCE</scope>
</reference>
<dbReference type="AlphaFoldDB" id="W9RHV6"/>
<gene>
    <name evidence="3" type="ORF">L484_021408</name>
</gene>
<evidence type="ECO:0000313" key="4">
    <source>
        <dbReference type="Proteomes" id="UP000030645"/>
    </source>
</evidence>
<dbReference type="OrthoDB" id="696797at2759"/>
<dbReference type="KEGG" id="mnt:21404267"/>
<proteinExistence type="predicted"/>
<protein>
    <recommendedName>
        <fullName evidence="5">Protodermal factor 1</fullName>
    </recommendedName>
</protein>
<evidence type="ECO:0008006" key="5">
    <source>
        <dbReference type="Google" id="ProtNLM"/>
    </source>
</evidence>
<evidence type="ECO:0000256" key="2">
    <source>
        <dbReference type="SAM" id="SignalP"/>
    </source>
</evidence>
<accession>W9RHV6</accession>
<feature type="signal peptide" evidence="2">
    <location>
        <begin position="1"/>
        <end position="22"/>
    </location>
</feature>
<keyword evidence="2" id="KW-0732">Signal</keyword>
<dbReference type="eggNOG" id="ENOG502QVEX">
    <property type="taxonomic scope" value="Eukaryota"/>
</dbReference>
<organism evidence="3 4">
    <name type="scientific">Morus notabilis</name>
    <dbReference type="NCBI Taxonomy" id="981085"/>
    <lineage>
        <taxon>Eukaryota</taxon>
        <taxon>Viridiplantae</taxon>
        <taxon>Streptophyta</taxon>
        <taxon>Embryophyta</taxon>
        <taxon>Tracheophyta</taxon>
        <taxon>Spermatophyta</taxon>
        <taxon>Magnoliopsida</taxon>
        <taxon>eudicotyledons</taxon>
        <taxon>Gunneridae</taxon>
        <taxon>Pentapetalae</taxon>
        <taxon>rosids</taxon>
        <taxon>fabids</taxon>
        <taxon>Rosales</taxon>
        <taxon>Moraceae</taxon>
        <taxon>Moreae</taxon>
        <taxon>Morus</taxon>
    </lineage>
</organism>
<dbReference type="Proteomes" id="UP000030645">
    <property type="component" value="Unassembled WGS sequence"/>
</dbReference>
<dbReference type="InterPro" id="IPR039923">
    <property type="entry name" value="Protodermal_1"/>
</dbReference>
<evidence type="ECO:0000256" key="1">
    <source>
        <dbReference type="SAM" id="MobiDB-lite"/>
    </source>
</evidence>
<feature type="compositionally biased region" description="Low complexity" evidence="1">
    <location>
        <begin position="45"/>
        <end position="70"/>
    </location>
</feature>
<feature type="compositionally biased region" description="Low complexity" evidence="1">
    <location>
        <begin position="77"/>
        <end position="99"/>
    </location>
</feature>